<dbReference type="InterPro" id="IPR001653">
    <property type="entry name" value="DAP_epimerase_DapF"/>
</dbReference>
<dbReference type="PANTHER" id="PTHR31689">
    <property type="entry name" value="DIAMINOPIMELATE EPIMERASE, CHLOROPLASTIC"/>
    <property type="match status" value="1"/>
</dbReference>
<dbReference type="Gene3D" id="3.10.310.10">
    <property type="entry name" value="Diaminopimelate Epimerase, Chain A, domain 1"/>
    <property type="match status" value="2"/>
</dbReference>
<dbReference type="PROSITE" id="PS01326">
    <property type="entry name" value="DAP_EPIMERASE"/>
    <property type="match status" value="1"/>
</dbReference>
<protein>
    <recommendedName>
        <fullName evidence="3">diaminopimelate epimerase</fullName>
        <ecNumber evidence="3">5.1.1.7</ecNumber>
    </recommendedName>
</protein>
<dbReference type="SUPFAM" id="SSF54506">
    <property type="entry name" value="Diaminopimelate epimerase-like"/>
    <property type="match status" value="2"/>
</dbReference>
<dbReference type="PANTHER" id="PTHR31689:SF0">
    <property type="entry name" value="DIAMINOPIMELATE EPIMERASE"/>
    <property type="match status" value="1"/>
</dbReference>
<sequence>MKKIKFTKMSASGNDFVVIDNRENQISDVSSQISEFVKKVCQRKLGVGADGVLLLEKSSKADFKMRIFNPDGGEVEMCGNGARCIALWAKSKCKMQNAKCKIETKAGVLEAEVVSDNIVKLKMGDPTNPKLNFNLLVDDREYKVHTINTGVPHIVLFAEDLEKAKVKELGKKIRYHKEFAPEGTNVNFIR</sequence>
<organism evidence="9">
    <name type="scientific">marine sediment metagenome</name>
    <dbReference type="NCBI Taxonomy" id="412755"/>
    <lineage>
        <taxon>unclassified sequences</taxon>
        <taxon>metagenomes</taxon>
        <taxon>ecological metagenomes</taxon>
    </lineage>
</organism>
<proteinExistence type="inferred from homology"/>
<dbReference type="UniPathway" id="UPA00034">
    <property type="reaction ID" value="UER00025"/>
</dbReference>
<evidence type="ECO:0000313" key="9">
    <source>
        <dbReference type="EMBL" id="GAH44458.1"/>
    </source>
</evidence>
<keyword evidence="5" id="KW-0028">Amino-acid biosynthesis</keyword>
<dbReference type="GO" id="GO:0009089">
    <property type="term" value="P:lysine biosynthetic process via diaminopimelate"/>
    <property type="evidence" value="ECO:0007669"/>
    <property type="project" value="UniProtKB-UniPathway"/>
</dbReference>
<dbReference type="EC" id="5.1.1.7" evidence="3"/>
<evidence type="ECO:0000256" key="5">
    <source>
        <dbReference type="ARBA" id="ARBA00022605"/>
    </source>
</evidence>
<gene>
    <name evidence="9" type="ORF">S03H2_11855</name>
</gene>
<dbReference type="GO" id="GO:0005829">
    <property type="term" value="C:cytosol"/>
    <property type="evidence" value="ECO:0007669"/>
    <property type="project" value="TreeGrafter"/>
</dbReference>
<evidence type="ECO:0000256" key="8">
    <source>
        <dbReference type="ARBA" id="ARBA00051712"/>
    </source>
</evidence>
<evidence type="ECO:0000256" key="7">
    <source>
        <dbReference type="ARBA" id="ARBA00023235"/>
    </source>
</evidence>
<dbReference type="FunFam" id="3.10.310.10:FF:000001">
    <property type="entry name" value="Diaminopimelate epimerase"/>
    <property type="match status" value="1"/>
</dbReference>
<evidence type="ECO:0000256" key="1">
    <source>
        <dbReference type="ARBA" id="ARBA00005196"/>
    </source>
</evidence>
<evidence type="ECO:0000256" key="3">
    <source>
        <dbReference type="ARBA" id="ARBA00013080"/>
    </source>
</evidence>
<comment type="pathway">
    <text evidence="1">Amino-acid biosynthesis; L-lysine biosynthesis via DAP pathway; DL-2,6-diaminopimelate from LL-2,6-diaminopimelate: step 1/1.</text>
</comment>
<comment type="caution">
    <text evidence="9">The sequence shown here is derived from an EMBL/GenBank/DDBJ whole genome shotgun (WGS) entry which is preliminary data.</text>
</comment>
<reference evidence="9" key="1">
    <citation type="journal article" date="2014" name="Front. Microbiol.">
        <title>High frequency of phylogenetically diverse reductive dehalogenase-homologous genes in deep subseafloor sedimentary metagenomes.</title>
        <authorList>
            <person name="Kawai M."/>
            <person name="Futagami T."/>
            <person name="Toyoda A."/>
            <person name="Takaki Y."/>
            <person name="Nishi S."/>
            <person name="Hori S."/>
            <person name="Arai W."/>
            <person name="Tsubouchi T."/>
            <person name="Morono Y."/>
            <person name="Uchiyama I."/>
            <person name="Ito T."/>
            <person name="Fujiyama A."/>
            <person name="Inagaki F."/>
            <person name="Takami H."/>
        </authorList>
    </citation>
    <scope>NUCLEOTIDE SEQUENCE</scope>
    <source>
        <strain evidence="9">Expedition CK06-06</strain>
    </source>
</reference>
<comment type="similarity">
    <text evidence="2">Belongs to the diaminopimelate epimerase family.</text>
</comment>
<evidence type="ECO:0000256" key="4">
    <source>
        <dbReference type="ARBA" id="ARBA00022490"/>
    </source>
</evidence>
<keyword evidence="6" id="KW-0457">Lysine biosynthesis</keyword>
<keyword evidence="4" id="KW-0963">Cytoplasm</keyword>
<dbReference type="GO" id="GO:0008837">
    <property type="term" value="F:diaminopimelate epimerase activity"/>
    <property type="evidence" value="ECO:0007669"/>
    <property type="project" value="UniProtKB-EC"/>
</dbReference>
<dbReference type="InterPro" id="IPR018510">
    <property type="entry name" value="DAP_epimerase_AS"/>
</dbReference>
<name>X1HGR3_9ZZZZ</name>
<evidence type="ECO:0000256" key="2">
    <source>
        <dbReference type="ARBA" id="ARBA00010219"/>
    </source>
</evidence>
<dbReference type="AlphaFoldDB" id="X1HGR3"/>
<dbReference type="Pfam" id="PF01678">
    <property type="entry name" value="DAP_epimerase"/>
    <property type="match status" value="1"/>
</dbReference>
<keyword evidence="7" id="KW-0413">Isomerase</keyword>
<evidence type="ECO:0000256" key="6">
    <source>
        <dbReference type="ARBA" id="ARBA00023154"/>
    </source>
</evidence>
<accession>X1HGR3</accession>
<dbReference type="NCBIfam" id="TIGR00652">
    <property type="entry name" value="DapF"/>
    <property type="match status" value="1"/>
</dbReference>
<comment type="catalytic activity">
    <reaction evidence="8">
        <text>(2S,6S)-2,6-diaminopimelate = meso-2,6-diaminopimelate</text>
        <dbReference type="Rhea" id="RHEA:15393"/>
        <dbReference type="ChEBI" id="CHEBI:57609"/>
        <dbReference type="ChEBI" id="CHEBI:57791"/>
        <dbReference type="EC" id="5.1.1.7"/>
    </reaction>
</comment>
<feature type="non-terminal residue" evidence="9">
    <location>
        <position position="190"/>
    </location>
</feature>
<dbReference type="EMBL" id="BARU01006036">
    <property type="protein sequence ID" value="GAH44458.1"/>
    <property type="molecule type" value="Genomic_DNA"/>
</dbReference>